<dbReference type="EMBL" id="JAAIVJ010000001">
    <property type="protein sequence ID" value="NEY89143.1"/>
    <property type="molecule type" value="Genomic_DNA"/>
</dbReference>
<gene>
    <name evidence="1" type="ORF">G4Z14_02455</name>
</gene>
<evidence type="ECO:0000313" key="1">
    <source>
        <dbReference type="EMBL" id="NEY89143.1"/>
    </source>
</evidence>
<comment type="caution">
    <text evidence="1">The sequence shown here is derived from an EMBL/GenBank/DDBJ whole genome shotgun (WGS) entry which is preliminary data.</text>
</comment>
<reference evidence="1 2" key="1">
    <citation type="submission" date="2020-02" db="EMBL/GenBank/DDBJ databases">
        <authorList>
            <person name="Chen W.-M."/>
        </authorList>
    </citation>
    <scope>NUCLEOTIDE SEQUENCE [LARGE SCALE GENOMIC DNA]</scope>
    <source>
        <strain evidence="1 2">KMS-5</strain>
    </source>
</reference>
<keyword evidence="2" id="KW-1185">Reference proteome</keyword>
<protein>
    <recommendedName>
        <fullName evidence="3">TIGR04255 family protein</fullName>
    </recommendedName>
</protein>
<evidence type="ECO:0008006" key="3">
    <source>
        <dbReference type="Google" id="ProtNLM"/>
    </source>
</evidence>
<dbReference type="RefSeq" id="WP_164623151.1">
    <property type="nucleotide sequence ID" value="NZ_JAAIVJ010000001.1"/>
</dbReference>
<organism evidence="1 2">
    <name type="scientific">Tabrizicola oligotrophica</name>
    <dbReference type="NCBI Taxonomy" id="2710650"/>
    <lineage>
        <taxon>Bacteria</taxon>
        <taxon>Pseudomonadati</taxon>
        <taxon>Pseudomonadota</taxon>
        <taxon>Alphaproteobacteria</taxon>
        <taxon>Rhodobacterales</taxon>
        <taxon>Paracoccaceae</taxon>
        <taxon>Tabrizicola</taxon>
    </lineage>
</organism>
<sequence length="278" mass="31045">MEKFLIMNPKADLLSFRPDHPLFGSMLKVSRAERYIGEVQDAINAFFSRNPFEVVRNDNLQTGECFFSVRIREGVPAFLSGPIGDAIHNLRAAFDLLACQIVTLGAGDITKTQFPVFSTCELFKANHRRYIQGAPKLAVEIIEQFQPYYSASNAALWQIHKLDIIDKHRAIIPVGAAYGSFGFDVGAQMSDILGPQIKPPTIFLRPADRQFPLKDGAILLQTTISAMSSNIHGDIRFNFEIAFGEDDPVTGQPIIPVLRQLAQFTRNAIQRFADDIFV</sequence>
<dbReference type="Proteomes" id="UP000477782">
    <property type="component" value="Unassembled WGS sequence"/>
</dbReference>
<dbReference type="AlphaFoldDB" id="A0A6M0QR60"/>
<accession>A0A6M0QR60</accession>
<name>A0A6M0QR60_9RHOB</name>
<proteinExistence type="predicted"/>
<evidence type="ECO:0000313" key="2">
    <source>
        <dbReference type="Proteomes" id="UP000477782"/>
    </source>
</evidence>